<dbReference type="InterPro" id="IPR036928">
    <property type="entry name" value="AS_sf"/>
</dbReference>
<evidence type="ECO:0000313" key="2">
    <source>
        <dbReference type="EMBL" id="MDN3921213.1"/>
    </source>
</evidence>
<dbReference type="InterPro" id="IPR000120">
    <property type="entry name" value="Amidase"/>
</dbReference>
<organism evidence="2 3">
    <name type="scientific">Roseateles violae</name>
    <dbReference type="NCBI Taxonomy" id="3058042"/>
    <lineage>
        <taxon>Bacteria</taxon>
        <taxon>Pseudomonadati</taxon>
        <taxon>Pseudomonadota</taxon>
        <taxon>Betaproteobacteria</taxon>
        <taxon>Burkholderiales</taxon>
        <taxon>Sphaerotilaceae</taxon>
        <taxon>Roseateles</taxon>
    </lineage>
</organism>
<protein>
    <submittedName>
        <fullName evidence="2">Amidase</fullName>
    </submittedName>
</protein>
<dbReference type="SUPFAM" id="SSF75304">
    <property type="entry name" value="Amidase signature (AS) enzymes"/>
    <property type="match status" value="1"/>
</dbReference>
<accession>A0ABT8DT96</accession>
<dbReference type="PANTHER" id="PTHR11895:SF76">
    <property type="entry name" value="INDOLEACETAMIDE HYDROLASE"/>
    <property type="match status" value="1"/>
</dbReference>
<dbReference type="Proteomes" id="UP001228044">
    <property type="component" value="Unassembled WGS sequence"/>
</dbReference>
<evidence type="ECO:0000313" key="3">
    <source>
        <dbReference type="Proteomes" id="UP001228044"/>
    </source>
</evidence>
<gene>
    <name evidence="2" type="ORF">QWJ38_13050</name>
</gene>
<dbReference type="InterPro" id="IPR023631">
    <property type="entry name" value="Amidase_dom"/>
</dbReference>
<proteinExistence type="predicted"/>
<reference evidence="2 3" key="1">
    <citation type="submission" date="2023-06" db="EMBL/GenBank/DDBJ databases">
        <title>Pelomonas sp. PFR6 16S ribosomal RNA gene Genome sequencing and assembly.</title>
        <authorList>
            <person name="Woo H."/>
        </authorList>
    </citation>
    <scope>NUCLEOTIDE SEQUENCE [LARGE SCALE GENOMIC DNA]</scope>
    <source>
        <strain evidence="2 3">PFR6</strain>
    </source>
</reference>
<evidence type="ECO:0000259" key="1">
    <source>
        <dbReference type="Pfam" id="PF01425"/>
    </source>
</evidence>
<comment type="caution">
    <text evidence="2">The sequence shown here is derived from an EMBL/GenBank/DDBJ whole genome shotgun (WGS) entry which is preliminary data.</text>
</comment>
<feature type="domain" description="Amidase" evidence="1">
    <location>
        <begin position="30"/>
        <end position="462"/>
    </location>
</feature>
<dbReference type="PANTHER" id="PTHR11895">
    <property type="entry name" value="TRANSAMIDASE"/>
    <property type="match status" value="1"/>
</dbReference>
<dbReference type="Pfam" id="PF01425">
    <property type="entry name" value="Amidase"/>
    <property type="match status" value="1"/>
</dbReference>
<keyword evidence="3" id="KW-1185">Reference proteome</keyword>
<name>A0ABT8DT96_9BURK</name>
<dbReference type="EMBL" id="JAUHHC010000003">
    <property type="protein sequence ID" value="MDN3921213.1"/>
    <property type="molecule type" value="Genomic_DNA"/>
</dbReference>
<sequence>MAAGADEEITALSADALSQALHAGRLSCRELMQATLARIARLNPVHSAIVSLRDEDALLAEADERDAQLRAGRTMGWLHGIPQAIKDMAPTAGLTTTLGSPLLRDWRPAHDGLMVQRIKAAGAIVIGKSNTPEFGLGSHSFNEVFGITRNAYDPAKSAGGSSGGAAVALATRMLAVADGSDFMGSLRNPAAWNHVFGLRPSQGRVPSWPAADVWIAQLGTEGPMARTVRDLALLLQIQAGADTRVPLSLDGTEDFVAGLEGFEGGARIGWLGDLNGYLAIEPGILPLCEQALARLQADCGCVVEALRPGFAPEAVWQAWLVWRHTLVAARIAPFLQARPENRARIKPEALWEHDGAASLSAAQLLAASAQRSEFYRQMLAMLEGHDALALPSAQCWPFDAGLRWPAQIAGRAMDSYHRWMEVVIYATFAGLPAISVPVGFGPGGLPMGLQLIGKPRGEAALLRLARAYERAAQDLLLIRPAE</sequence>
<dbReference type="NCBIfam" id="NF005686">
    <property type="entry name" value="PRK07486.1"/>
    <property type="match status" value="1"/>
</dbReference>
<dbReference type="RefSeq" id="WP_290359514.1">
    <property type="nucleotide sequence ID" value="NZ_JAUHHC010000003.1"/>
</dbReference>
<dbReference type="Gene3D" id="3.90.1300.10">
    <property type="entry name" value="Amidase signature (AS) domain"/>
    <property type="match status" value="1"/>
</dbReference>